<feature type="non-terminal residue" evidence="1">
    <location>
        <position position="1"/>
    </location>
</feature>
<dbReference type="AlphaFoldDB" id="A0A164GG15"/>
<organism evidence="1 2">
    <name type="scientific">Daphnia magna</name>
    <dbReference type="NCBI Taxonomy" id="35525"/>
    <lineage>
        <taxon>Eukaryota</taxon>
        <taxon>Metazoa</taxon>
        <taxon>Ecdysozoa</taxon>
        <taxon>Arthropoda</taxon>
        <taxon>Crustacea</taxon>
        <taxon>Branchiopoda</taxon>
        <taxon>Diplostraca</taxon>
        <taxon>Cladocera</taxon>
        <taxon>Anomopoda</taxon>
        <taxon>Daphniidae</taxon>
        <taxon>Daphnia</taxon>
    </lineage>
</organism>
<accession>A0A164GG15</accession>
<dbReference type="Proteomes" id="UP000076858">
    <property type="component" value="Unassembled WGS sequence"/>
</dbReference>
<sequence>TGRHSFKERIVPHLNLSLSDDVSSTEIQVSGENYETELCASPSPDVNDSYQCRSEHSILCAREFPFENEYLPIQDESSQGFPELIGIVE</sequence>
<gene>
    <name evidence="1" type="ORF">APZ42_005438</name>
</gene>
<dbReference type="EMBL" id="LRGB01015333">
    <property type="protein sequence ID" value="KZR98917.1"/>
    <property type="molecule type" value="Genomic_DNA"/>
</dbReference>
<comment type="caution">
    <text evidence="1">The sequence shown here is derived from an EMBL/GenBank/DDBJ whole genome shotgun (WGS) entry which is preliminary data.</text>
</comment>
<name>A0A164GG15_9CRUS</name>
<protein>
    <submittedName>
        <fullName evidence="1">Uncharacterized protein</fullName>
    </submittedName>
</protein>
<reference evidence="1 2" key="1">
    <citation type="submission" date="2016-03" db="EMBL/GenBank/DDBJ databases">
        <title>EvidentialGene: Evidence-directed Construction of Genes on Genomes.</title>
        <authorList>
            <person name="Gilbert D.G."/>
            <person name="Choi J.-H."/>
            <person name="Mockaitis K."/>
            <person name="Colbourne J."/>
            <person name="Pfrender M."/>
        </authorList>
    </citation>
    <scope>NUCLEOTIDE SEQUENCE [LARGE SCALE GENOMIC DNA]</scope>
    <source>
        <strain evidence="1 2">Xinb3</strain>
        <tissue evidence="1">Complete organism</tissue>
    </source>
</reference>
<evidence type="ECO:0000313" key="2">
    <source>
        <dbReference type="Proteomes" id="UP000076858"/>
    </source>
</evidence>
<evidence type="ECO:0000313" key="1">
    <source>
        <dbReference type="EMBL" id="KZR98917.1"/>
    </source>
</evidence>
<keyword evidence="2" id="KW-1185">Reference proteome</keyword>
<proteinExistence type="predicted"/>